<dbReference type="EMBL" id="CP065738">
    <property type="protein sequence ID" value="QPT53281.1"/>
    <property type="molecule type" value="Genomic_DNA"/>
</dbReference>
<feature type="transmembrane region" description="Helical" evidence="2">
    <location>
        <begin position="214"/>
        <end position="235"/>
    </location>
</feature>
<keyword evidence="2" id="KW-0472">Membrane</keyword>
<sequence length="283" mass="30294">MRSARSSTIPATRSSPGTPRDRRRPTRPGKDPGPVTQDPGQRSPQHPESDGASPDSLGRTLAASYGASGTFRRDEQGRIDLLHAVGGWRGIAESVLPSLVFLVVYLFTQHLGHALWVAVAAALAAALLRVAQRGSLLQSLAGAAGVLVCAGFARFTGQAADYFVPGFWINGLYLLGALVSMVARWPVIGLFYGFLRGEGTAWRSRPERLRAYQWATVVFAGMLALRLAVQLPLYAADLVGPLGAARIVMGTPFYLLVLWLGWLISRPATAPDRGPSDRGPEPA</sequence>
<evidence type="ECO:0000256" key="2">
    <source>
        <dbReference type="SAM" id="Phobius"/>
    </source>
</evidence>
<protein>
    <submittedName>
        <fullName evidence="3">DUF3159 domain-containing protein</fullName>
    </submittedName>
</protein>
<dbReference type="AlphaFoldDB" id="A0A7T3CFN3"/>
<feature type="transmembrane region" description="Helical" evidence="2">
    <location>
        <begin position="167"/>
        <end position="194"/>
    </location>
</feature>
<feature type="transmembrane region" description="Helical" evidence="2">
    <location>
        <begin position="247"/>
        <end position="264"/>
    </location>
</feature>
<feature type="transmembrane region" description="Helical" evidence="2">
    <location>
        <begin position="136"/>
        <end position="155"/>
    </location>
</feature>
<feature type="transmembrane region" description="Helical" evidence="2">
    <location>
        <begin position="113"/>
        <end position="131"/>
    </location>
</feature>
<keyword evidence="2" id="KW-0812">Transmembrane</keyword>
<dbReference type="InterPro" id="IPR016566">
    <property type="entry name" value="UCP010219"/>
</dbReference>
<dbReference type="Proteomes" id="UP000594975">
    <property type="component" value="Chromosome"/>
</dbReference>
<dbReference type="Pfam" id="PF11361">
    <property type="entry name" value="DUF3159"/>
    <property type="match status" value="1"/>
</dbReference>
<keyword evidence="2" id="KW-1133">Transmembrane helix</keyword>
<evidence type="ECO:0000313" key="4">
    <source>
        <dbReference type="Proteomes" id="UP000594975"/>
    </source>
</evidence>
<name>A0A7T3CFN3_9MICC</name>
<reference evidence="3 4" key="1">
    <citation type="submission" date="2020-12" db="EMBL/GenBank/DDBJ databases">
        <title>FDA dAtabase for Regulatory Grade micrObial Sequences (FDA-ARGOS): Supporting development and validation of Infectious Disease Dx tests.</title>
        <authorList>
            <person name="Sproer C."/>
            <person name="Gronow S."/>
            <person name="Severitt S."/>
            <person name="Schroder I."/>
            <person name="Tallon L."/>
            <person name="Sadzewicz L."/>
            <person name="Zhao X."/>
            <person name="Boylan J."/>
            <person name="Ott S."/>
            <person name="Bowen H."/>
            <person name="Vavikolanu K."/>
            <person name="Mehta A."/>
            <person name="Aluvathingal J."/>
            <person name="Nadendla S."/>
            <person name="Lowell S."/>
            <person name="Myers T."/>
            <person name="Yan Y."/>
            <person name="Sichtig H."/>
        </authorList>
    </citation>
    <scope>NUCLEOTIDE SEQUENCE [LARGE SCALE GENOMIC DNA]</scope>
    <source>
        <strain evidence="3 4">FDAARGOS_864</strain>
    </source>
</reference>
<evidence type="ECO:0000313" key="3">
    <source>
        <dbReference type="EMBL" id="QPT53281.1"/>
    </source>
</evidence>
<gene>
    <name evidence="3" type="ORF">I6G21_08375</name>
</gene>
<organism evidence="3 4">
    <name type="scientific">Rothia kristinae</name>
    <dbReference type="NCBI Taxonomy" id="37923"/>
    <lineage>
        <taxon>Bacteria</taxon>
        <taxon>Bacillati</taxon>
        <taxon>Actinomycetota</taxon>
        <taxon>Actinomycetes</taxon>
        <taxon>Micrococcales</taxon>
        <taxon>Micrococcaceae</taxon>
        <taxon>Rothia</taxon>
    </lineage>
</organism>
<evidence type="ECO:0000256" key="1">
    <source>
        <dbReference type="SAM" id="MobiDB-lite"/>
    </source>
</evidence>
<proteinExistence type="predicted"/>
<feature type="transmembrane region" description="Helical" evidence="2">
    <location>
        <begin position="81"/>
        <end position="107"/>
    </location>
</feature>
<dbReference type="KEGG" id="rkr:I6G21_08375"/>
<feature type="compositionally biased region" description="Polar residues" evidence="1">
    <location>
        <begin position="1"/>
        <end position="11"/>
    </location>
</feature>
<accession>A0A7T3CFN3</accession>
<feature type="region of interest" description="Disordered" evidence="1">
    <location>
        <begin position="1"/>
        <end position="59"/>
    </location>
</feature>